<dbReference type="Proteomes" id="UP001157502">
    <property type="component" value="Chromosome 1"/>
</dbReference>
<proteinExistence type="predicted"/>
<name>A0ACC2HMY4_DALPE</name>
<comment type="caution">
    <text evidence="1">The sequence shown here is derived from an EMBL/GenBank/DDBJ whole genome shotgun (WGS) entry which is preliminary data.</text>
</comment>
<keyword evidence="2" id="KW-1185">Reference proteome</keyword>
<evidence type="ECO:0000313" key="2">
    <source>
        <dbReference type="Proteomes" id="UP001157502"/>
    </source>
</evidence>
<gene>
    <name evidence="1" type="ORF">DPEC_G00013680</name>
</gene>
<reference evidence="1" key="1">
    <citation type="submission" date="2021-05" db="EMBL/GenBank/DDBJ databases">
        <authorList>
            <person name="Pan Q."/>
            <person name="Jouanno E."/>
            <person name="Zahm M."/>
            <person name="Klopp C."/>
            <person name="Cabau C."/>
            <person name="Louis A."/>
            <person name="Berthelot C."/>
            <person name="Parey E."/>
            <person name="Roest Crollius H."/>
            <person name="Montfort J."/>
            <person name="Robinson-Rechavi M."/>
            <person name="Bouchez O."/>
            <person name="Lampietro C."/>
            <person name="Lopez Roques C."/>
            <person name="Donnadieu C."/>
            <person name="Postlethwait J."/>
            <person name="Bobe J."/>
            <person name="Dillon D."/>
            <person name="Chandos A."/>
            <person name="von Hippel F."/>
            <person name="Guiguen Y."/>
        </authorList>
    </citation>
    <scope>NUCLEOTIDE SEQUENCE</scope>
    <source>
        <strain evidence="1">YG-Jan2019</strain>
    </source>
</reference>
<organism evidence="1 2">
    <name type="scientific">Dallia pectoralis</name>
    <name type="common">Alaska blackfish</name>
    <dbReference type="NCBI Taxonomy" id="75939"/>
    <lineage>
        <taxon>Eukaryota</taxon>
        <taxon>Metazoa</taxon>
        <taxon>Chordata</taxon>
        <taxon>Craniata</taxon>
        <taxon>Vertebrata</taxon>
        <taxon>Euteleostomi</taxon>
        <taxon>Actinopterygii</taxon>
        <taxon>Neopterygii</taxon>
        <taxon>Teleostei</taxon>
        <taxon>Protacanthopterygii</taxon>
        <taxon>Esociformes</taxon>
        <taxon>Umbridae</taxon>
        <taxon>Dallia</taxon>
    </lineage>
</organism>
<accession>A0ACC2HMY4</accession>
<evidence type="ECO:0000313" key="1">
    <source>
        <dbReference type="EMBL" id="KAJ8017045.1"/>
    </source>
</evidence>
<dbReference type="EMBL" id="CM055728">
    <property type="protein sequence ID" value="KAJ8017045.1"/>
    <property type="molecule type" value="Genomic_DNA"/>
</dbReference>
<sequence>MAYPGEDPDLGAGPSEDSDLYDDESETASLMSEDSIMPNYEMERSVGGTISTLYEACDRNEALTLRRILERGVTREEAMEMDINSRNGLMLAVSRGYIDIVYGLHTCRLIDINHQDSEGNTALMIAAQAGFISILNFILNYYPKVDLEKRDMRGFTALIKAAMQGREDCVSSLIMAGADINVVDEVRGKGVRDWAMMTGRFDVLQRLRVLQARPIAEQFCDSYPTEWPELKKLVAKALSPKSLTQRLKDKLTISFPKDPQDNGVMDHMVRLTTSIHSPLVSTGCRPLCPTSPPEVGKRRLAVPELMERHGSKDLEESSVCHSNGVRCSFTLTPVSSSSLSLANCCSNTERRGSVLSTVSNKVRNFLPRSFAHRNSVFPSSCIPKITYTKSPNKTPKKMRKPKIHKGHLEPPVWRYKSHKQEKKKEKELLEEEMQAKEKALKNTKKKAAKWAAKAKDSTKAR</sequence>
<protein>
    <submittedName>
        <fullName evidence="1">Uncharacterized protein</fullName>
    </submittedName>
</protein>